<dbReference type="InterPro" id="IPR023211">
    <property type="entry name" value="DNA_pol_palm_dom_sf"/>
</dbReference>
<evidence type="ECO:0000256" key="12">
    <source>
        <dbReference type="RuleBase" id="RU000442"/>
    </source>
</evidence>
<dbReference type="PRINTS" id="PR00106">
    <property type="entry name" value="DNAPOLB"/>
</dbReference>
<keyword evidence="6" id="KW-0479">Metal-binding</keyword>
<dbReference type="PANTHER" id="PTHR45861">
    <property type="entry name" value="DNA POLYMERASE ALPHA CATALYTIC SUBUNIT"/>
    <property type="match status" value="1"/>
</dbReference>
<keyword evidence="4 12" id="KW-0548">Nucleotidyltransferase</keyword>
<gene>
    <name evidence="18" type="ORF">Malapachy_1986</name>
</gene>
<dbReference type="CDD" id="cd05776">
    <property type="entry name" value="DNA_polB_alpha_exo"/>
    <property type="match status" value="1"/>
</dbReference>
<dbReference type="GO" id="GO:0003887">
    <property type="term" value="F:DNA-directed DNA polymerase activity"/>
    <property type="evidence" value="ECO:0007669"/>
    <property type="project" value="UniProtKB-KW"/>
</dbReference>
<evidence type="ECO:0000256" key="3">
    <source>
        <dbReference type="ARBA" id="ARBA00022679"/>
    </source>
</evidence>
<dbReference type="PANTHER" id="PTHR45861:SF1">
    <property type="entry name" value="DNA POLYMERASE ALPHA CATALYTIC SUBUNIT"/>
    <property type="match status" value="1"/>
</dbReference>
<protein>
    <recommendedName>
        <fullName evidence="12">DNA polymerase</fullName>
        <ecNumber evidence="12">2.7.7.7</ecNumber>
    </recommendedName>
</protein>
<evidence type="ECO:0000256" key="11">
    <source>
        <dbReference type="ARBA" id="ARBA00023242"/>
    </source>
</evidence>
<dbReference type="Gene3D" id="1.10.132.60">
    <property type="entry name" value="DNA polymerase family B, C-terminal domain"/>
    <property type="match status" value="1"/>
</dbReference>
<dbReference type="Gene3D" id="3.30.70.2820">
    <property type="match status" value="1"/>
</dbReference>
<comment type="caution">
    <text evidence="18">The sequence shown here is derived from an EMBL/GenBank/DDBJ whole genome shotgun (WGS) entry which is preliminary data.</text>
</comment>
<dbReference type="Pfam" id="PF12254">
    <property type="entry name" value="DNA_pol_alpha_N"/>
    <property type="match status" value="1"/>
</dbReference>
<dbReference type="Gene3D" id="3.90.1600.10">
    <property type="entry name" value="Palm domain of DNA polymerase"/>
    <property type="match status" value="2"/>
</dbReference>
<evidence type="ECO:0000256" key="13">
    <source>
        <dbReference type="SAM" id="MobiDB-lite"/>
    </source>
</evidence>
<dbReference type="VEuPathDB" id="FungiDB:Malapachy_1986"/>
<dbReference type="GeneID" id="28728356"/>
<feature type="domain" description="Zinc finger DNA-directed DNA polymerase family B alpha" evidence="16">
    <location>
        <begin position="1244"/>
        <end position="1423"/>
    </location>
</feature>
<dbReference type="InterPro" id="IPR045846">
    <property type="entry name" value="POLBc_alpha"/>
</dbReference>
<evidence type="ECO:0000256" key="2">
    <source>
        <dbReference type="ARBA" id="ARBA00005755"/>
    </source>
</evidence>
<dbReference type="STRING" id="77020.A0A0M9VNQ9"/>
<feature type="domain" description="DNA polymerase alpha catalytic subunit N-terminal" evidence="17">
    <location>
        <begin position="11"/>
        <end position="75"/>
    </location>
</feature>
<keyword evidence="5 12" id="KW-0235">DNA replication</keyword>
<keyword evidence="19" id="KW-1185">Reference proteome</keyword>
<evidence type="ECO:0000256" key="1">
    <source>
        <dbReference type="ARBA" id="ARBA00004123"/>
    </source>
</evidence>
<evidence type="ECO:0000313" key="18">
    <source>
        <dbReference type="EMBL" id="KOS13612.1"/>
    </source>
</evidence>
<feature type="compositionally biased region" description="Basic and acidic residues" evidence="13">
    <location>
        <begin position="132"/>
        <end position="144"/>
    </location>
</feature>
<comment type="similarity">
    <text evidence="2 12">Belongs to the DNA polymerase type-B family.</text>
</comment>
<evidence type="ECO:0000256" key="4">
    <source>
        <dbReference type="ARBA" id="ARBA00022695"/>
    </source>
</evidence>
<evidence type="ECO:0000256" key="6">
    <source>
        <dbReference type="ARBA" id="ARBA00022723"/>
    </source>
</evidence>
<feature type="domain" description="DNA-directed DNA polymerase family B multifunctional" evidence="14">
    <location>
        <begin position="776"/>
        <end position="1208"/>
    </location>
</feature>
<dbReference type="InterPro" id="IPR043502">
    <property type="entry name" value="DNA/RNA_pol_sf"/>
</dbReference>
<feature type="compositionally biased region" description="Acidic residues" evidence="13">
    <location>
        <begin position="29"/>
        <end position="41"/>
    </location>
</feature>
<name>A0A0M9VNQ9_9BASI</name>
<dbReference type="SUPFAM" id="SSF56672">
    <property type="entry name" value="DNA/RNA polymerases"/>
    <property type="match status" value="1"/>
</dbReference>
<dbReference type="Pfam" id="PF03104">
    <property type="entry name" value="DNA_pol_B_exo1"/>
    <property type="match status" value="1"/>
</dbReference>
<dbReference type="InterPro" id="IPR042087">
    <property type="entry name" value="DNA_pol_B_thumb"/>
</dbReference>
<feature type="compositionally biased region" description="Acidic residues" evidence="13">
    <location>
        <begin position="240"/>
        <end position="252"/>
    </location>
</feature>
<evidence type="ECO:0000259" key="14">
    <source>
        <dbReference type="Pfam" id="PF00136"/>
    </source>
</evidence>
<dbReference type="FunFam" id="1.10.132.60:FF:000004">
    <property type="entry name" value="DNA polymerase"/>
    <property type="match status" value="1"/>
</dbReference>
<dbReference type="GO" id="GO:0003697">
    <property type="term" value="F:single-stranded DNA binding"/>
    <property type="evidence" value="ECO:0007669"/>
    <property type="project" value="TreeGrafter"/>
</dbReference>
<evidence type="ECO:0000259" key="16">
    <source>
        <dbReference type="Pfam" id="PF08996"/>
    </source>
</evidence>
<dbReference type="CDD" id="cd05532">
    <property type="entry name" value="POLBc_alpha"/>
    <property type="match status" value="1"/>
</dbReference>
<dbReference type="InterPro" id="IPR015088">
    <property type="entry name" value="Znf_DNA-dir_DNA_pol_B_alpha"/>
</dbReference>
<dbReference type="EMBL" id="LGAV01000005">
    <property type="protein sequence ID" value="KOS13612.1"/>
    <property type="molecule type" value="Genomic_DNA"/>
</dbReference>
<keyword evidence="11" id="KW-0539">Nucleus</keyword>
<dbReference type="GO" id="GO:0005658">
    <property type="term" value="C:alpha DNA polymerase:primase complex"/>
    <property type="evidence" value="ECO:0007669"/>
    <property type="project" value="TreeGrafter"/>
</dbReference>
<proteinExistence type="inferred from homology"/>
<dbReference type="InterPro" id="IPR038256">
    <property type="entry name" value="Pol_alpha_znc_sf"/>
</dbReference>
<evidence type="ECO:0000256" key="8">
    <source>
        <dbReference type="ARBA" id="ARBA00022833"/>
    </source>
</evidence>
<comment type="catalytic activity">
    <reaction evidence="12">
        <text>DNA(n) + a 2'-deoxyribonucleoside 5'-triphosphate = DNA(n+1) + diphosphate</text>
        <dbReference type="Rhea" id="RHEA:22508"/>
        <dbReference type="Rhea" id="RHEA-COMP:17339"/>
        <dbReference type="Rhea" id="RHEA-COMP:17340"/>
        <dbReference type="ChEBI" id="CHEBI:33019"/>
        <dbReference type="ChEBI" id="CHEBI:61560"/>
        <dbReference type="ChEBI" id="CHEBI:173112"/>
        <dbReference type="EC" id="2.7.7.7"/>
    </reaction>
</comment>
<dbReference type="Proteomes" id="UP000037751">
    <property type="component" value="Unassembled WGS sequence"/>
</dbReference>
<dbReference type="SMART" id="SM00486">
    <property type="entry name" value="POLBc"/>
    <property type="match status" value="1"/>
</dbReference>
<accession>A0A0M9VNQ9</accession>
<comment type="subcellular location">
    <subcellularLocation>
        <location evidence="1">Nucleus</location>
    </subcellularLocation>
</comment>
<evidence type="ECO:0000256" key="9">
    <source>
        <dbReference type="ARBA" id="ARBA00022932"/>
    </source>
</evidence>
<feature type="domain" description="DNA-directed DNA polymerase family B exonuclease" evidence="15">
    <location>
        <begin position="467"/>
        <end position="708"/>
    </location>
</feature>
<feature type="compositionally biased region" description="Basic residues" evidence="13">
    <location>
        <begin position="95"/>
        <end position="108"/>
    </location>
</feature>
<evidence type="ECO:0000256" key="10">
    <source>
        <dbReference type="ARBA" id="ARBA00023125"/>
    </source>
</evidence>
<dbReference type="InterPro" id="IPR024647">
    <property type="entry name" value="DNA_pol_a_cat_su_N"/>
</dbReference>
<dbReference type="FunFam" id="3.30.70.2820:FF:000001">
    <property type="entry name" value="DNA polymerase"/>
    <property type="match status" value="1"/>
</dbReference>
<evidence type="ECO:0000259" key="15">
    <source>
        <dbReference type="Pfam" id="PF03104"/>
    </source>
</evidence>
<feature type="region of interest" description="Disordered" evidence="13">
    <location>
        <begin position="14"/>
        <end position="144"/>
    </location>
</feature>
<feature type="compositionally biased region" description="Basic and acidic residues" evidence="13">
    <location>
        <begin position="69"/>
        <end position="78"/>
    </location>
</feature>
<dbReference type="EC" id="2.7.7.7" evidence="12"/>
<keyword evidence="3 12" id="KW-0808">Transferase</keyword>
<organism evidence="18 19">
    <name type="scientific">Malassezia pachydermatis</name>
    <dbReference type="NCBI Taxonomy" id="77020"/>
    <lineage>
        <taxon>Eukaryota</taxon>
        <taxon>Fungi</taxon>
        <taxon>Dikarya</taxon>
        <taxon>Basidiomycota</taxon>
        <taxon>Ustilaginomycotina</taxon>
        <taxon>Malasseziomycetes</taxon>
        <taxon>Malasseziales</taxon>
        <taxon>Malasseziaceae</taxon>
        <taxon>Malassezia</taxon>
    </lineage>
</organism>
<dbReference type="GO" id="GO:0003688">
    <property type="term" value="F:DNA replication origin binding"/>
    <property type="evidence" value="ECO:0007669"/>
    <property type="project" value="TreeGrafter"/>
</dbReference>
<dbReference type="GO" id="GO:0000166">
    <property type="term" value="F:nucleotide binding"/>
    <property type="evidence" value="ECO:0007669"/>
    <property type="project" value="InterPro"/>
</dbReference>
<evidence type="ECO:0000256" key="7">
    <source>
        <dbReference type="ARBA" id="ARBA00022771"/>
    </source>
</evidence>
<keyword evidence="9 12" id="KW-0239">DNA-directed DNA polymerase</keyword>
<evidence type="ECO:0000256" key="5">
    <source>
        <dbReference type="ARBA" id="ARBA00022705"/>
    </source>
</evidence>
<keyword evidence="7" id="KW-0863">Zinc-finger</keyword>
<dbReference type="RefSeq" id="XP_017991244.1">
    <property type="nucleotide sequence ID" value="XM_018136481.1"/>
</dbReference>
<dbReference type="InterPro" id="IPR006134">
    <property type="entry name" value="DNA-dir_DNA_pol_B_multi_dom"/>
</dbReference>
<dbReference type="Gene3D" id="3.30.420.10">
    <property type="entry name" value="Ribonuclease H-like superfamily/Ribonuclease H"/>
    <property type="match status" value="1"/>
</dbReference>
<dbReference type="Gene3D" id="2.40.50.730">
    <property type="match status" value="1"/>
</dbReference>
<dbReference type="SUPFAM" id="SSF53098">
    <property type="entry name" value="Ribonuclease H-like"/>
    <property type="match status" value="1"/>
</dbReference>
<dbReference type="InterPro" id="IPR012337">
    <property type="entry name" value="RNaseH-like_sf"/>
</dbReference>
<sequence>MASRAKRLEALAALRASRNGGPRVHPKTEDDDVSIYDEVSEETYQSIVRGRMMEDDFIEDDDGSGYVDHGQDEWEHGDASASESETEQEYFERTGRRKPKKGSKRARAQRSAQNDYLGQTHRTRPTPAQLQARREAVVPPRSKETEEAFMSQLFGGLAPMSTPARPMATLALDEHMDSPSLAMARKRKQAAVATSIAPTSLPALVPDNGSSTEPSSDTPEMAWSHHEDTPTSKRLRSDEAPMDEEDEEEEDFQQVAVQGKREAQVVSASTAPVPSTSTPVRAPQVAPETPAPHLQSWRSVHTSLAEASPVETPTPSVRTSHATASSTASSIQCFEADRTVPFFWLDYFDMHGKIFLFGKVLDKATQRYVSASVAIDGMERCVFLQPRARTLEHGHETDRVPSEDDVFEEFESMRSQFGIKSWLGKWVTRKYAFELPDVPAEGAYLKVKYGFDEPPLPADIQGATFCRAFGTHTSAFELFVVKRRIMGPCWLRLDEASVVQGAPQTWCKLELSVDDPKNVTPYLDSDASAPKEPPPLTIMSVALRSVVNFKENKREVVAVSTRVWRDMSIENATPPEQVPSSSFTAVRSLGPSFPPRFEAEAAQSKTKVKAFKFERMVLNSFLGQLQLHDADVVLSHDLVGSTLDILLHRMRDLKCEQWTRLGRMRQDVSRLAKQHMHTRMLVGRLVADLSSDTAKGMIASTTWSLSEMCRTHLNAQREDIDPDDVASYFDCTAPTPERLWTFVRHCEVDTFFQMALACKVQLLALTKQLTNLAGNAWSRTLNGGRAERNEYILLHEFHKKKYICPDKQSAWDKKAAKKDEQAKKEKFKGGLVFEPKRGLWDRYILVMDFNSLYPSIIQEFNIDFTTVERHANQEDVPDLPSSDTMQGVLPHLISTLVSRRRQVKALMKDKHAPPLKRLQWNIKQQALKLTANSMYGCLGYENSRFYARPLAALTTFKGREILSTTRELAESMALDVIYGDTDSVMINTRCIDYASAMKIGHEFKKAVNERYRLLEIDIDGVFQRMLLLQKKKYAALLVNEQGETSTEIKGLDMKRREYCALSKKASAYVLDQILSGEATDTVVEKIHEYLQQLADDVRQGRIPLDEYVIYKRLGKRPQDYPDAQTQPHVQVALRMLAKNESARSGDVIPYVFCVGPTTAHTSKATQAERAFHPDDVRRHHDDPAYAIDYKHYLSLQILPPIERLAENIEGTDRARLAECLGLDAHAYAVHTSVDSTREFATLESQVPTTVRFAHCDAWSVTCPTCHHSTAIPPLRTAVRASTPWLACAQCHASFSRASLVVQLELAIRRHIATYYEGKMTCTESSCRATTNMTGVYTGRCVATNCRGKVQAVYSDKALYTQLCYYAYLFDGAQALAESGETDLHTRVQDAIEAHHATLALLHATVQQYLSRNGRRYVGLGKLFAFMRVRT</sequence>
<feature type="region of interest" description="Disordered" evidence="13">
    <location>
        <begin position="200"/>
        <end position="325"/>
    </location>
</feature>
<dbReference type="Gene3D" id="1.10.3200.20">
    <property type="entry name" value="DNA Polymerase alpha, zinc finger"/>
    <property type="match status" value="1"/>
</dbReference>
<dbReference type="InterPro" id="IPR006133">
    <property type="entry name" value="DNA-dir_DNA_pol_B_exonuc"/>
</dbReference>
<dbReference type="Pfam" id="PF08996">
    <property type="entry name" value="zf-DNA_Pol"/>
    <property type="match status" value="1"/>
</dbReference>
<dbReference type="GO" id="GO:0006272">
    <property type="term" value="P:leading strand elongation"/>
    <property type="evidence" value="ECO:0007669"/>
    <property type="project" value="TreeGrafter"/>
</dbReference>
<keyword evidence="8" id="KW-0862">Zinc</keyword>
<dbReference type="GO" id="GO:0008270">
    <property type="term" value="F:zinc ion binding"/>
    <property type="evidence" value="ECO:0007669"/>
    <property type="project" value="UniProtKB-KW"/>
</dbReference>
<feature type="compositionally biased region" description="Low complexity" evidence="13">
    <location>
        <begin position="265"/>
        <end position="280"/>
    </location>
</feature>
<evidence type="ECO:0000259" key="17">
    <source>
        <dbReference type="Pfam" id="PF12254"/>
    </source>
</evidence>
<feature type="compositionally biased region" description="Polar residues" evidence="13">
    <location>
        <begin position="208"/>
        <end position="218"/>
    </location>
</feature>
<dbReference type="GO" id="GO:0006273">
    <property type="term" value="P:lagging strand elongation"/>
    <property type="evidence" value="ECO:0007669"/>
    <property type="project" value="TreeGrafter"/>
</dbReference>
<dbReference type="InterPro" id="IPR017964">
    <property type="entry name" value="DNA-dir_DNA_pol_B_CS"/>
</dbReference>
<dbReference type="PROSITE" id="PS00116">
    <property type="entry name" value="DNA_POLYMERASE_B"/>
    <property type="match status" value="1"/>
</dbReference>
<dbReference type="OrthoDB" id="6755010at2759"/>
<dbReference type="GO" id="GO:1902975">
    <property type="term" value="P:mitotic DNA replication initiation"/>
    <property type="evidence" value="ECO:0007669"/>
    <property type="project" value="InterPro"/>
</dbReference>
<reference evidence="18 19" key="1">
    <citation type="submission" date="2015-07" db="EMBL/GenBank/DDBJ databases">
        <title>Draft Genome Sequence of Malassezia furfur CBS1878 and Malassezia pachydermatis CBS1879.</title>
        <authorList>
            <person name="Triana S."/>
            <person name="Ohm R."/>
            <person name="Gonzalez A."/>
            <person name="DeCock H."/>
            <person name="Restrepo S."/>
            <person name="Celis A."/>
        </authorList>
    </citation>
    <scope>NUCLEOTIDE SEQUENCE [LARGE SCALE GENOMIC DNA]</scope>
    <source>
        <strain evidence="18 19">CBS 1879</strain>
    </source>
</reference>
<evidence type="ECO:0000313" key="19">
    <source>
        <dbReference type="Proteomes" id="UP000037751"/>
    </source>
</evidence>
<keyword evidence="10 12" id="KW-0238">DNA-binding</keyword>
<feature type="compositionally biased region" description="Basic and acidic residues" evidence="13">
    <location>
        <begin position="223"/>
        <end position="239"/>
    </location>
</feature>
<dbReference type="GO" id="GO:0003682">
    <property type="term" value="F:chromatin binding"/>
    <property type="evidence" value="ECO:0007669"/>
    <property type="project" value="TreeGrafter"/>
</dbReference>
<dbReference type="InterPro" id="IPR006172">
    <property type="entry name" value="DNA-dir_DNA_pol_B"/>
</dbReference>
<dbReference type="InterPro" id="IPR036397">
    <property type="entry name" value="RNaseH_sf"/>
</dbReference>
<dbReference type="Pfam" id="PF00136">
    <property type="entry name" value="DNA_pol_B"/>
    <property type="match status" value="1"/>
</dbReference>
<dbReference type="NCBIfam" id="TIGR00592">
    <property type="entry name" value="pol2"/>
    <property type="match status" value="1"/>
</dbReference>